<accession>A0ABQ4YSV9</accession>
<feature type="domain" description="Reverse transcriptase Ty1/copia-type" evidence="1">
    <location>
        <begin position="21"/>
        <end position="86"/>
    </location>
</feature>
<dbReference type="EMBL" id="BQNB010010645">
    <property type="protein sequence ID" value="GJS80080.1"/>
    <property type="molecule type" value="Genomic_DNA"/>
</dbReference>
<dbReference type="Pfam" id="PF07727">
    <property type="entry name" value="RVT_2"/>
    <property type="match status" value="1"/>
</dbReference>
<dbReference type="Proteomes" id="UP001151760">
    <property type="component" value="Unassembled WGS sequence"/>
</dbReference>
<reference evidence="2" key="2">
    <citation type="submission" date="2022-01" db="EMBL/GenBank/DDBJ databases">
        <authorList>
            <person name="Yamashiro T."/>
            <person name="Shiraishi A."/>
            <person name="Satake H."/>
            <person name="Nakayama K."/>
        </authorList>
    </citation>
    <scope>NUCLEOTIDE SEQUENCE</scope>
</reference>
<evidence type="ECO:0000259" key="1">
    <source>
        <dbReference type="Pfam" id="PF07727"/>
    </source>
</evidence>
<gene>
    <name evidence="2" type="ORF">Tco_0729961</name>
</gene>
<evidence type="ECO:0000313" key="3">
    <source>
        <dbReference type="Proteomes" id="UP001151760"/>
    </source>
</evidence>
<keyword evidence="3" id="KW-1185">Reference proteome</keyword>
<name>A0ABQ4YSV9_9ASTR</name>
<proteinExistence type="predicted"/>
<comment type="caution">
    <text evidence="2">The sequence shown here is derived from an EMBL/GenBank/DDBJ whole genome shotgun (WGS) entry which is preliminary data.</text>
</comment>
<feature type="non-terminal residue" evidence="2">
    <location>
        <position position="150"/>
    </location>
</feature>
<evidence type="ECO:0000313" key="2">
    <source>
        <dbReference type="EMBL" id="GJS80080.1"/>
    </source>
</evidence>
<protein>
    <submittedName>
        <fullName evidence="2">Ribonuclease H-like domain-containing protein</fullName>
    </submittedName>
</protein>
<organism evidence="2 3">
    <name type="scientific">Tanacetum coccineum</name>
    <dbReference type="NCBI Taxonomy" id="301880"/>
    <lineage>
        <taxon>Eukaryota</taxon>
        <taxon>Viridiplantae</taxon>
        <taxon>Streptophyta</taxon>
        <taxon>Embryophyta</taxon>
        <taxon>Tracheophyta</taxon>
        <taxon>Spermatophyta</taxon>
        <taxon>Magnoliopsida</taxon>
        <taxon>eudicotyledons</taxon>
        <taxon>Gunneridae</taxon>
        <taxon>Pentapetalae</taxon>
        <taxon>asterids</taxon>
        <taxon>campanulids</taxon>
        <taxon>Asterales</taxon>
        <taxon>Asteraceae</taxon>
        <taxon>Asteroideae</taxon>
        <taxon>Anthemideae</taxon>
        <taxon>Anthemidinae</taxon>
        <taxon>Tanacetum</taxon>
    </lineage>
</organism>
<dbReference type="InterPro" id="IPR013103">
    <property type="entry name" value="RVT_2"/>
</dbReference>
<reference evidence="2" key="1">
    <citation type="journal article" date="2022" name="Int. J. Mol. Sci.">
        <title>Draft Genome of Tanacetum Coccineum: Genomic Comparison of Closely Related Tanacetum-Family Plants.</title>
        <authorList>
            <person name="Yamashiro T."/>
            <person name="Shiraishi A."/>
            <person name="Nakayama K."/>
            <person name="Satake H."/>
        </authorList>
    </citation>
    <scope>NUCLEOTIDE SEQUENCE</scope>
</reference>
<sequence>MVPVPYRIPRFGTVSVRNRTLSRYKARLVANGNTHVAGIDVDETFSSVISRHWPVHQLDVKNAFLHGDLSETVYMSQSPGFQDSTHPDYLSVSPNYFLASPVTRDSFKESFYLIMSDGLVALLLGSRQRPGGNRGVASVVAETCWLWNLL</sequence>